<dbReference type="PANTHER" id="PTHR11795:SF445">
    <property type="entry name" value="AMINO ACID ABC TRANSPORTER PERMEASE PROTEIN"/>
    <property type="match status" value="1"/>
</dbReference>
<feature type="transmembrane region" description="Helical" evidence="9">
    <location>
        <begin position="212"/>
        <end position="231"/>
    </location>
</feature>
<evidence type="ECO:0000256" key="1">
    <source>
        <dbReference type="ARBA" id="ARBA00004651"/>
    </source>
</evidence>
<protein>
    <submittedName>
        <fullName evidence="10">Branched-chain amino acid transport system permease protein</fullName>
    </submittedName>
</protein>
<dbReference type="EMBL" id="JACCAA010000001">
    <property type="protein sequence ID" value="NYG59842.1"/>
    <property type="molecule type" value="Genomic_DNA"/>
</dbReference>
<dbReference type="AlphaFoldDB" id="A0A7Y9S057"/>
<keyword evidence="7 9" id="KW-0472">Membrane</keyword>
<gene>
    <name evidence="10" type="ORF">BJ980_002765</name>
</gene>
<evidence type="ECO:0000256" key="9">
    <source>
        <dbReference type="SAM" id="Phobius"/>
    </source>
</evidence>
<comment type="subcellular location">
    <subcellularLocation>
        <location evidence="1">Cell membrane</location>
        <topology evidence="1">Multi-pass membrane protein</topology>
    </subcellularLocation>
</comment>
<dbReference type="Pfam" id="PF02653">
    <property type="entry name" value="BPD_transp_2"/>
    <property type="match status" value="1"/>
</dbReference>
<feature type="transmembrane region" description="Helical" evidence="9">
    <location>
        <begin position="52"/>
        <end position="79"/>
    </location>
</feature>
<name>A0A7Y9S057_9ACTN</name>
<dbReference type="Proteomes" id="UP000540656">
    <property type="component" value="Unassembled WGS sequence"/>
</dbReference>
<comment type="similarity">
    <text evidence="8">Belongs to the binding-protein-dependent transport system permease family. LivHM subfamily.</text>
</comment>
<dbReference type="InterPro" id="IPR001851">
    <property type="entry name" value="ABC_transp_permease"/>
</dbReference>
<keyword evidence="2" id="KW-0813">Transport</keyword>
<keyword evidence="6 9" id="KW-1133">Transmembrane helix</keyword>
<organism evidence="10 11">
    <name type="scientific">Nocardioides daedukensis</name>
    <dbReference type="NCBI Taxonomy" id="634462"/>
    <lineage>
        <taxon>Bacteria</taxon>
        <taxon>Bacillati</taxon>
        <taxon>Actinomycetota</taxon>
        <taxon>Actinomycetes</taxon>
        <taxon>Propionibacteriales</taxon>
        <taxon>Nocardioidaceae</taxon>
        <taxon>Nocardioides</taxon>
    </lineage>
</organism>
<feature type="transmembrane region" description="Helical" evidence="9">
    <location>
        <begin position="12"/>
        <end position="32"/>
    </location>
</feature>
<keyword evidence="3" id="KW-1003">Cell membrane</keyword>
<accession>A0A7Y9S057</accession>
<evidence type="ECO:0000256" key="6">
    <source>
        <dbReference type="ARBA" id="ARBA00022989"/>
    </source>
</evidence>
<comment type="caution">
    <text evidence="10">The sequence shown here is derived from an EMBL/GenBank/DDBJ whole genome shotgun (WGS) entry which is preliminary data.</text>
</comment>
<feature type="transmembrane region" description="Helical" evidence="9">
    <location>
        <begin position="134"/>
        <end position="158"/>
    </location>
</feature>
<sequence>MDLFLQQCVNGLVLGGAYVLVALGLYLIFSAMHIPNFAHGEMFALGAFLQYMFVATIGLPFFVAMVCSVLVVGAIGALLERTVFRRLQKISTVAILVGSLALAIVIQELLMLIWGKDALAVRAPFEGQVELGPVVISAYRFFIICAVVVVSVVLGIVVHRTVYGRRLRALAQNREVASLTGINTSLIGSLTFAVGSALAGLAGALLAPTTAIQPHMGFQPTLIAFVVLVVVGAGGRMGAVIAVGFLIAVIETLAAGYISNTSRGIVVFAGLVVFLAVRPEGAVQQASSTKVRL</sequence>
<evidence type="ECO:0000256" key="8">
    <source>
        <dbReference type="ARBA" id="ARBA00037998"/>
    </source>
</evidence>
<keyword evidence="11" id="KW-1185">Reference proteome</keyword>
<dbReference type="PANTHER" id="PTHR11795">
    <property type="entry name" value="BRANCHED-CHAIN AMINO ACID TRANSPORT SYSTEM PERMEASE PROTEIN LIVH"/>
    <property type="match status" value="1"/>
</dbReference>
<feature type="transmembrane region" description="Helical" evidence="9">
    <location>
        <begin position="179"/>
        <end position="206"/>
    </location>
</feature>
<feature type="transmembrane region" description="Helical" evidence="9">
    <location>
        <begin position="264"/>
        <end position="283"/>
    </location>
</feature>
<keyword evidence="5" id="KW-0029">Amino-acid transport</keyword>
<dbReference type="InterPro" id="IPR052157">
    <property type="entry name" value="BCAA_transport_permease"/>
</dbReference>
<feature type="transmembrane region" description="Helical" evidence="9">
    <location>
        <begin position="91"/>
        <end position="114"/>
    </location>
</feature>
<proteinExistence type="inferred from homology"/>
<reference evidence="10 11" key="1">
    <citation type="submission" date="2020-07" db="EMBL/GenBank/DDBJ databases">
        <title>Sequencing the genomes of 1000 actinobacteria strains.</title>
        <authorList>
            <person name="Klenk H.-P."/>
        </authorList>
    </citation>
    <scope>NUCLEOTIDE SEQUENCE [LARGE SCALE GENOMIC DNA]</scope>
    <source>
        <strain evidence="10 11">DSM 23819</strain>
    </source>
</reference>
<evidence type="ECO:0000256" key="7">
    <source>
        <dbReference type="ARBA" id="ARBA00023136"/>
    </source>
</evidence>
<evidence type="ECO:0000256" key="4">
    <source>
        <dbReference type="ARBA" id="ARBA00022692"/>
    </source>
</evidence>
<evidence type="ECO:0000256" key="5">
    <source>
        <dbReference type="ARBA" id="ARBA00022970"/>
    </source>
</evidence>
<feature type="transmembrane region" description="Helical" evidence="9">
    <location>
        <begin position="238"/>
        <end position="258"/>
    </location>
</feature>
<evidence type="ECO:0000313" key="10">
    <source>
        <dbReference type="EMBL" id="NYG59842.1"/>
    </source>
</evidence>
<dbReference type="CDD" id="cd06582">
    <property type="entry name" value="TM_PBP1_LivH_like"/>
    <property type="match status" value="1"/>
</dbReference>
<dbReference type="GO" id="GO:0022857">
    <property type="term" value="F:transmembrane transporter activity"/>
    <property type="evidence" value="ECO:0007669"/>
    <property type="project" value="InterPro"/>
</dbReference>
<evidence type="ECO:0000313" key="11">
    <source>
        <dbReference type="Proteomes" id="UP000540656"/>
    </source>
</evidence>
<dbReference type="GO" id="GO:0005886">
    <property type="term" value="C:plasma membrane"/>
    <property type="evidence" value="ECO:0007669"/>
    <property type="project" value="UniProtKB-SubCell"/>
</dbReference>
<evidence type="ECO:0000256" key="2">
    <source>
        <dbReference type="ARBA" id="ARBA00022448"/>
    </source>
</evidence>
<keyword evidence="4 9" id="KW-0812">Transmembrane</keyword>
<dbReference type="GO" id="GO:0006865">
    <property type="term" value="P:amino acid transport"/>
    <property type="evidence" value="ECO:0007669"/>
    <property type="project" value="UniProtKB-KW"/>
</dbReference>
<dbReference type="RefSeq" id="WP_179502850.1">
    <property type="nucleotide sequence ID" value="NZ_JACCAA010000001.1"/>
</dbReference>
<evidence type="ECO:0000256" key="3">
    <source>
        <dbReference type="ARBA" id="ARBA00022475"/>
    </source>
</evidence>